<gene>
    <name evidence="1" type="ORF">KPL71_015661</name>
</gene>
<evidence type="ECO:0000313" key="1">
    <source>
        <dbReference type="EMBL" id="KAH9755108.1"/>
    </source>
</evidence>
<comment type="caution">
    <text evidence="1">The sequence shown here is derived from an EMBL/GenBank/DDBJ whole genome shotgun (WGS) entry which is preliminary data.</text>
</comment>
<name>A0ACB8KL65_CITSI</name>
<sequence>MYNSGLNTGHENSGVVGSILVPVRFIWPNGGRRVSLSGSFTRWSEPMPMSPSEGCPAVFQIICRLPPGHHQYKFYVDGEWRHDENQPHVSGNYGVVNCVYIAVPQPDMVPNTISPETSGNMEVDDVVMRPWYLQEGFAQYSEADLQLSRDRISSFLSTHTVYELLPDSGKVTALDVNLAVKQAFHVLYEQGLPMVPLWDDFKGRFVGVLSALDFILILRELGTNGSNLTEEELETHTISAWKVGKLQLNLKRQMDGNGRPCPRPLVQAGPYDSLKEVALKILQNKVATVPIIHSTGPAGSCQEILYLASLSDILKCICRHFKHSSSSLPILQQPVSSIQLGTWVPRIGEANGRPFAMLRPTASLGSALALLVQADVSSIPIVDDNDSLLDIYSRSDITALAKDKAYAQIHLDEMNIHQALQLGQDANPSLGFNGQRCQMCLRSDPLHKVMERLANPGVRRLVIVEAGSKRVEGIISLSDVFRFLLGV</sequence>
<keyword evidence="2" id="KW-1185">Reference proteome</keyword>
<proteinExistence type="predicted"/>
<reference evidence="2" key="1">
    <citation type="journal article" date="2023" name="Hortic. Res.">
        <title>A chromosome-level phased genome enabling allele-level studies in sweet orange: a case study on citrus Huanglongbing tolerance.</title>
        <authorList>
            <person name="Wu B."/>
            <person name="Yu Q."/>
            <person name="Deng Z."/>
            <person name="Duan Y."/>
            <person name="Luo F."/>
            <person name="Gmitter F. Jr."/>
        </authorList>
    </citation>
    <scope>NUCLEOTIDE SEQUENCE [LARGE SCALE GENOMIC DNA]</scope>
    <source>
        <strain evidence="2">cv. Valencia</strain>
    </source>
</reference>
<protein>
    <submittedName>
        <fullName evidence="1">Sucrose nonfermenting 4-like protein</fullName>
    </submittedName>
</protein>
<accession>A0ACB8KL65</accession>
<evidence type="ECO:0000313" key="2">
    <source>
        <dbReference type="Proteomes" id="UP000829398"/>
    </source>
</evidence>
<organism evidence="1 2">
    <name type="scientific">Citrus sinensis</name>
    <name type="common">Sweet orange</name>
    <name type="synonym">Citrus aurantium var. sinensis</name>
    <dbReference type="NCBI Taxonomy" id="2711"/>
    <lineage>
        <taxon>Eukaryota</taxon>
        <taxon>Viridiplantae</taxon>
        <taxon>Streptophyta</taxon>
        <taxon>Embryophyta</taxon>
        <taxon>Tracheophyta</taxon>
        <taxon>Spermatophyta</taxon>
        <taxon>Magnoliopsida</taxon>
        <taxon>eudicotyledons</taxon>
        <taxon>Gunneridae</taxon>
        <taxon>Pentapetalae</taxon>
        <taxon>rosids</taxon>
        <taxon>malvids</taxon>
        <taxon>Sapindales</taxon>
        <taxon>Rutaceae</taxon>
        <taxon>Aurantioideae</taxon>
        <taxon>Citrus</taxon>
    </lineage>
</organism>
<dbReference type="Proteomes" id="UP000829398">
    <property type="component" value="Chromosome 5"/>
</dbReference>
<dbReference type="EMBL" id="CM039174">
    <property type="protein sequence ID" value="KAH9755108.1"/>
    <property type="molecule type" value="Genomic_DNA"/>
</dbReference>